<evidence type="ECO:0000313" key="1">
    <source>
        <dbReference type="EMBL" id="KAJ8676271.1"/>
    </source>
</evidence>
<accession>A0ACC2P0B1</accession>
<dbReference type="Proteomes" id="UP001239111">
    <property type="component" value="Chromosome 2"/>
</dbReference>
<evidence type="ECO:0000313" key="2">
    <source>
        <dbReference type="Proteomes" id="UP001239111"/>
    </source>
</evidence>
<comment type="caution">
    <text evidence="1">The sequence shown here is derived from an EMBL/GenBank/DDBJ whole genome shotgun (WGS) entry which is preliminary data.</text>
</comment>
<proteinExistence type="predicted"/>
<sequence length="438" mass="50430">MKTITVLFTLIILLLEQFSSLEIRRASTVTKLPENIDQSFKSSLGINGLSQWYIYCDHMSSNRTSRDCDFNLGKTSLEAKDTVWIRHRFQMEARSETSIIVPDYLKVFRFEDEIFLVIWIEYDSKKRRVKHVSGKEMIVGMYVKFVIIDLQKNSTDRGSTTGSTVIMGPSNNILFLRDFKESVRVVLFKKKFEITYPYTSNFDLAQEIFKLNGRRAFGPVGAGDFRYEKHASNTIMYSDKSHELKSQELLLHWPTGLCKEMNCDPLNLVNRESRCGCSTANGNTTSCTLSKIKMFQWDCQQKNIKDGIVLRPFSIFVPPPSEYFMVYTMPGGDLLTLSGQEFRYNSQDQKKSGGVGEKIFNVFHLRKFGINGRERLAMKFAEFHFEMSLVLGHVFDNGGETCVSLLWTNQTYLGGELQCYTNISLNGNLKRMRRALYL</sequence>
<dbReference type="EMBL" id="CM056742">
    <property type="protein sequence ID" value="KAJ8676271.1"/>
    <property type="molecule type" value="Genomic_DNA"/>
</dbReference>
<organism evidence="1 2">
    <name type="scientific">Eretmocerus hayati</name>
    <dbReference type="NCBI Taxonomy" id="131215"/>
    <lineage>
        <taxon>Eukaryota</taxon>
        <taxon>Metazoa</taxon>
        <taxon>Ecdysozoa</taxon>
        <taxon>Arthropoda</taxon>
        <taxon>Hexapoda</taxon>
        <taxon>Insecta</taxon>
        <taxon>Pterygota</taxon>
        <taxon>Neoptera</taxon>
        <taxon>Endopterygota</taxon>
        <taxon>Hymenoptera</taxon>
        <taxon>Apocrita</taxon>
        <taxon>Proctotrupomorpha</taxon>
        <taxon>Chalcidoidea</taxon>
        <taxon>Aphelinidae</taxon>
        <taxon>Aphelininae</taxon>
        <taxon>Eretmocerus</taxon>
    </lineage>
</organism>
<gene>
    <name evidence="1" type="ORF">QAD02_012057</name>
</gene>
<keyword evidence="2" id="KW-1185">Reference proteome</keyword>
<protein>
    <submittedName>
        <fullName evidence="1">Uncharacterized protein</fullName>
    </submittedName>
</protein>
<reference evidence="1" key="1">
    <citation type="submission" date="2023-04" db="EMBL/GenBank/DDBJ databases">
        <title>A chromosome-level genome assembly of the parasitoid wasp Eretmocerus hayati.</title>
        <authorList>
            <person name="Zhong Y."/>
            <person name="Liu S."/>
            <person name="Liu Y."/>
        </authorList>
    </citation>
    <scope>NUCLEOTIDE SEQUENCE</scope>
    <source>
        <strain evidence="1">ZJU_SS_LIU_2023</strain>
    </source>
</reference>
<name>A0ACC2P0B1_9HYME</name>